<dbReference type="AlphaFoldDB" id="A0A6S6UAD6"/>
<dbReference type="InterPro" id="IPR041698">
    <property type="entry name" value="Methyltransf_25"/>
</dbReference>
<dbReference type="CDD" id="cd02440">
    <property type="entry name" value="AdoMet_MTases"/>
    <property type="match status" value="1"/>
</dbReference>
<dbReference type="GO" id="GO:0016740">
    <property type="term" value="F:transferase activity"/>
    <property type="evidence" value="ECO:0007669"/>
    <property type="project" value="UniProtKB-KW"/>
</dbReference>
<evidence type="ECO:0000313" key="3">
    <source>
        <dbReference type="EMBL" id="CAA6824606.1"/>
    </source>
</evidence>
<feature type="domain" description="Methyltransferase" evidence="2">
    <location>
        <begin position="33"/>
        <end position="125"/>
    </location>
</feature>
<accession>A0A6S6UAD6</accession>
<proteinExistence type="predicted"/>
<protein>
    <submittedName>
        <fullName evidence="3">Tellurite resistance protein TehB</fullName>
    </submittedName>
</protein>
<dbReference type="InterPro" id="IPR029063">
    <property type="entry name" value="SAM-dependent_MTases_sf"/>
</dbReference>
<dbReference type="EMBL" id="CACVAV010000386">
    <property type="protein sequence ID" value="CAA6824606.1"/>
    <property type="molecule type" value="Genomic_DNA"/>
</dbReference>
<name>A0A6S6UAD6_9GAMM</name>
<organism evidence="3">
    <name type="scientific">uncultured Thiotrichaceae bacterium</name>
    <dbReference type="NCBI Taxonomy" id="298394"/>
    <lineage>
        <taxon>Bacteria</taxon>
        <taxon>Pseudomonadati</taxon>
        <taxon>Pseudomonadota</taxon>
        <taxon>Gammaproteobacteria</taxon>
        <taxon>Thiotrichales</taxon>
        <taxon>Thiotrichaceae</taxon>
        <taxon>environmental samples</taxon>
    </lineage>
</organism>
<dbReference type="Pfam" id="PF13649">
    <property type="entry name" value="Methyltransf_25"/>
    <property type="match status" value="1"/>
</dbReference>
<reference evidence="3" key="1">
    <citation type="submission" date="2020-01" db="EMBL/GenBank/DDBJ databases">
        <authorList>
            <person name="Meier V. D."/>
            <person name="Meier V D."/>
        </authorList>
    </citation>
    <scope>NUCLEOTIDE SEQUENCE</scope>
    <source>
        <strain evidence="3">HLG_WM_MAG_08</strain>
    </source>
</reference>
<dbReference type="SUPFAM" id="SSF53335">
    <property type="entry name" value="S-adenosyl-L-methionine-dependent methyltransferases"/>
    <property type="match status" value="1"/>
</dbReference>
<evidence type="ECO:0000259" key="2">
    <source>
        <dbReference type="Pfam" id="PF13649"/>
    </source>
</evidence>
<sequence>MWDKRYATDEYAYGTEPNDFLHENSGALPSGKVLCLAEGEGRNAVWLAQQGYDVTAVDSSEVGLQKAEKLAAAQGVSITTHHADLADYDMGSAQWDGIVSIFCHLPAPLRKSVHQRCVEGLRAGGVLLLEAYTPDQLNYNTGGPPAVDMLMDSELLENELNQLTFLKLEERVRDIHEGSFHHGAGAVVQLIAKKGPGQK</sequence>
<keyword evidence="1" id="KW-0808">Transferase</keyword>
<dbReference type="Gene3D" id="3.40.50.150">
    <property type="entry name" value="Vaccinia Virus protein VP39"/>
    <property type="match status" value="1"/>
</dbReference>
<dbReference type="PANTHER" id="PTHR43861">
    <property type="entry name" value="TRANS-ACONITATE 2-METHYLTRANSFERASE-RELATED"/>
    <property type="match status" value="1"/>
</dbReference>
<gene>
    <name evidence="3" type="ORF">HELGO_WM60755</name>
</gene>
<evidence type="ECO:0000256" key="1">
    <source>
        <dbReference type="ARBA" id="ARBA00022679"/>
    </source>
</evidence>
<dbReference type="PANTHER" id="PTHR43861:SF3">
    <property type="entry name" value="PUTATIVE (AFU_ORTHOLOGUE AFUA_2G14390)-RELATED"/>
    <property type="match status" value="1"/>
</dbReference>